<dbReference type="Proteomes" id="UP000537204">
    <property type="component" value="Unassembled WGS sequence"/>
</dbReference>
<proteinExistence type="predicted"/>
<feature type="region of interest" description="Disordered" evidence="1">
    <location>
        <begin position="91"/>
        <end position="113"/>
    </location>
</feature>
<evidence type="ECO:0000313" key="2">
    <source>
        <dbReference type="EMBL" id="MBB5637040.1"/>
    </source>
</evidence>
<dbReference type="AlphaFoldDB" id="A0A7W8ZNG9"/>
<dbReference type="EMBL" id="JACHCE010000004">
    <property type="protein sequence ID" value="MBB5637040.1"/>
    <property type="molecule type" value="Genomic_DNA"/>
</dbReference>
<evidence type="ECO:0000256" key="1">
    <source>
        <dbReference type="SAM" id="MobiDB-lite"/>
    </source>
</evidence>
<comment type="caution">
    <text evidence="2">The sequence shown here is derived from an EMBL/GenBank/DDBJ whole genome shotgun (WGS) entry which is preliminary data.</text>
</comment>
<sequence>MGSLTGKFSKGILGDFIFKAAVWELFKRVLKQCIGKGMVSGRGQAVYSVYIKANASLDSMVEREILSDAVAYSAELSQQEEDCTHEVKLERPGDYDELKPKKNPGNKTHYSTSDLHARMSVKPGKAAAMNYLGQVGVDMESHVITHVEVFRADKWDQQCLPELLPKLVEL</sequence>
<gene>
    <name evidence="2" type="ORF">HDE68_002953</name>
</gene>
<protein>
    <submittedName>
        <fullName evidence="2">Uncharacterized protein</fullName>
    </submittedName>
</protein>
<dbReference type="RefSeq" id="WP_183882934.1">
    <property type="nucleotide sequence ID" value="NZ_JACHCD010000001.1"/>
</dbReference>
<reference evidence="2 3" key="1">
    <citation type="submission" date="2020-08" db="EMBL/GenBank/DDBJ databases">
        <title>Genomic Encyclopedia of Type Strains, Phase IV (KMG-V): Genome sequencing to study the core and pangenomes of soil and plant-associated prokaryotes.</title>
        <authorList>
            <person name="Whitman W."/>
        </authorList>
    </citation>
    <scope>NUCLEOTIDE SEQUENCE [LARGE SCALE GENOMIC DNA]</scope>
    <source>
        <strain evidence="2 3">S3M1</strain>
    </source>
</reference>
<organism evidence="2 3">
    <name type="scientific">Pedobacter cryoconitis</name>
    <dbReference type="NCBI Taxonomy" id="188932"/>
    <lineage>
        <taxon>Bacteria</taxon>
        <taxon>Pseudomonadati</taxon>
        <taxon>Bacteroidota</taxon>
        <taxon>Sphingobacteriia</taxon>
        <taxon>Sphingobacteriales</taxon>
        <taxon>Sphingobacteriaceae</taxon>
        <taxon>Pedobacter</taxon>
    </lineage>
</organism>
<accession>A0A7W8ZNG9</accession>
<feature type="compositionally biased region" description="Basic and acidic residues" evidence="1">
    <location>
        <begin position="91"/>
        <end position="100"/>
    </location>
</feature>
<name>A0A7W8ZNG9_9SPHI</name>
<evidence type="ECO:0000313" key="3">
    <source>
        <dbReference type="Proteomes" id="UP000537204"/>
    </source>
</evidence>